<proteinExistence type="predicted"/>
<evidence type="ECO:0000313" key="1">
    <source>
        <dbReference type="EMBL" id="KAF7380307.1"/>
    </source>
</evidence>
<protein>
    <submittedName>
        <fullName evidence="1">Uncharacterized protein</fullName>
    </submittedName>
</protein>
<dbReference type="AlphaFoldDB" id="A0A834J4B0"/>
<accession>A0A834J4B0</accession>
<reference evidence="1" key="1">
    <citation type="journal article" date="2020" name="G3 (Bethesda)">
        <title>High-Quality Assemblies for Three Invasive Social Wasps from the &lt;i&gt;Vespula&lt;/i&gt; Genus.</title>
        <authorList>
            <person name="Harrop T.W.R."/>
            <person name="Guhlin J."/>
            <person name="McLaughlin G.M."/>
            <person name="Permina E."/>
            <person name="Stockwell P."/>
            <person name="Gilligan J."/>
            <person name="Le Lec M.F."/>
            <person name="Gruber M.A.M."/>
            <person name="Quinn O."/>
            <person name="Lovegrove M."/>
            <person name="Duncan E.J."/>
            <person name="Remnant E.J."/>
            <person name="Van Eeckhoven J."/>
            <person name="Graham B."/>
            <person name="Knapp R.A."/>
            <person name="Langford K.W."/>
            <person name="Kronenberg Z."/>
            <person name="Press M.O."/>
            <person name="Eacker S.M."/>
            <person name="Wilson-Rankin E.E."/>
            <person name="Purcell J."/>
            <person name="Lester P.J."/>
            <person name="Dearden P.K."/>
        </authorList>
    </citation>
    <scope>NUCLEOTIDE SEQUENCE</scope>
    <source>
        <strain evidence="1">Marl-1</strain>
    </source>
</reference>
<gene>
    <name evidence="1" type="ORF">HZH66_014662</name>
</gene>
<name>A0A834J4B0_VESVU</name>
<dbReference type="EMBL" id="JACSEA010000022">
    <property type="protein sequence ID" value="KAF7380307.1"/>
    <property type="molecule type" value="Genomic_DNA"/>
</dbReference>
<keyword evidence="2" id="KW-1185">Reference proteome</keyword>
<evidence type="ECO:0000313" key="2">
    <source>
        <dbReference type="Proteomes" id="UP000614350"/>
    </source>
</evidence>
<sequence>MSVQICIGFQGDKGSYIPYYFGLWKISHQIIVTLIYYTPSQHCTIDEQQLLSTKCRCSFKVHIKSKPDKYELKIMSLNDASHFSLIITYHHTCIQHISVRATDYTVLSTKPISRTRKVDAKFAKKETVSISRKVKLRRMGNVFPHSSEGDKIQEILIANISANSVVVMNKPYHPLKLIQQSATKKDMIKLHLKNKVHMEKI</sequence>
<organism evidence="1 2">
    <name type="scientific">Vespula vulgaris</name>
    <name type="common">Yellow jacket</name>
    <name type="synonym">Wasp</name>
    <dbReference type="NCBI Taxonomy" id="7454"/>
    <lineage>
        <taxon>Eukaryota</taxon>
        <taxon>Metazoa</taxon>
        <taxon>Ecdysozoa</taxon>
        <taxon>Arthropoda</taxon>
        <taxon>Hexapoda</taxon>
        <taxon>Insecta</taxon>
        <taxon>Pterygota</taxon>
        <taxon>Neoptera</taxon>
        <taxon>Endopterygota</taxon>
        <taxon>Hymenoptera</taxon>
        <taxon>Apocrita</taxon>
        <taxon>Aculeata</taxon>
        <taxon>Vespoidea</taxon>
        <taxon>Vespidae</taxon>
        <taxon>Vespinae</taxon>
        <taxon>Vespula</taxon>
    </lineage>
</organism>
<comment type="caution">
    <text evidence="1">The sequence shown here is derived from an EMBL/GenBank/DDBJ whole genome shotgun (WGS) entry which is preliminary data.</text>
</comment>
<dbReference type="Proteomes" id="UP000614350">
    <property type="component" value="Unassembled WGS sequence"/>
</dbReference>